<sequence length="124" mass="13784">MINKKVSMFAGLFLSLIAGTGMAAEKNDVKIESASISSFNCKQVMPHGEYVGKFEKIIHRNEWNDNPAYVFVNLDRSIEGCIGVTYTNKMRTQIAYDAFIQGKTVTVRVGNDSGQNSYLTAITY</sequence>
<keyword evidence="3" id="KW-1185">Reference proteome</keyword>
<evidence type="ECO:0000313" key="3">
    <source>
        <dbReference type="Proteomes" id="UP000696184"/>
    </source>
</evidence>
<evidence type="ECO:0000313" key="2">
    <source>
        <dbReference type="EMBL" id="MBI6548250.1"/>
    </source>
</evidence>
<name>A0ABS0U671_9GAMM</name>
<dbReference type="RefSeq" id="WP_198689044.1">
    <property type="nucleotide sequence ID" value="NZ_CAWPUD010000021.1"/>
</dbReference>
<gene>
    <name evidence="2" type="ORF">H8A87_05805</name>
</gene>
<feature type="signal peptide" evidence="1">
    <location>
        <begin position="1"/>
        <end position="23"/>
    </location>
</feature>
<dbReference type="EMBL" id="JACOII010000024">
    <property type="protein sequence ID" value="MBI6548250.1"/>
    <property type="molecule type" value="Genomic_DNA"/>
</dbReference>
<keyword evidence="1" id="KW-0732">Signal</keyword>
<organism evidence="2 3">
    <name type="scientific">Xenorhabdus lircayensis</name>
    <dbReference type="NCBI Taxonomy" id="2763499"/>
    <lineage>
        <taxon>Bacteria</taxon>
        <taxon>Pseudomonadati</taxon>
        <taxon>Pseudomonadota</taxon>
        <taxon>Gammaproteobacteria</taxon>
        <taxon>Enterobacterales</taxon>
        <taxon>Morganellaceae</taxon>
        <taxon>Xenorhabdus</taxon>
    </lineage>
</organism>
<comment type="caution">
    <text evidence="2">The sequence shown here is derived from an EMBL/GenBank/DDBJ whole genome shotgun (WGS) entry which is preliminary data.</text>
</comment>
<reference evidence="2 3" key="1">
    <citation type="submission" date="2020-08" db="EMBL/GenBank/DDBJ databases">
        <title>Description of Xenorhabdus lircayensis sp. nov., the symbiotic bacterium associated with the entomopathogenic nematode Steirnernema unicornum.</title>
        <authorList>
            <person name="Castaneda-Alvarez C."/>
            <person name="Prodan S."/>
            <person name="Zamorano A."/>
            <person name="San-Blas E."/>
            <person name="Aballay E."/>
        </authorList>
    </citation>
    <scope>NUCLEOTIDE SEQUENCE [LARGE SCALE GENOMIC DNA]</scope>
    <source>
        <strain evidence="2 3">VLS</strain>
    </source>
</reference>
<proteinExistence type="predicted"/>
<evidence type="ECO:0000256" key="1">
    <source>
        <dbReference type="SAM" id="SignalP"/>
    </source>
</evidence>
<feature type="chain" id="PRO_5045559787" evidence="1">
    <location>
        <begin position="24"/>
        <end position="124"/>
    </location>
</feature>
<dbReference type="Proteomes" id="UP000696184">
    <property type="component" value="Unassembled WGS sequence"/>
</dbReference>
<accession>A0ABS0U671</accession>
<protein>
    <submittedName>
        <fullName evidence="2">Uncharacterized protein</fullName>
    </submittedName>
</protein>